<dbReference type="GO" id="GO:0003677">
    <property type="term" value="F:DNA binding"/>
    <property type="evidence" value="ECO:0007669"/>
    <property type="project" value="UniProtKB-KW"/>
</dbReference>
<keyword evidence="2" id="KW-0238">DNA-binding</keyword>
<dbReference type="GO" id="GO:0003700">
    <property type="term" value="F:DNA-binding transcription factor activity"/>
    <property type="evidence" value="ECO:0007669"/>
    <property type="project" value="InterPro"/>
</dbReference>
<dbReference type="Pfam" id="PF00392">
    <property type="entry name" value="GntR"/>
    <property type="match status" value="1"/>
</dbReference>
<evidence type="ECO:0000256" key="2">
    <source>
        <dbReference type="ARBA" id="ARBA00023125"/>
    </source>
</evidence>
<dbReference type="PROSITE" id="PS50949">
    <property type="entry name" value="HTH_GNTR"/>
    <property type="match status" value="1"/>
</dbReference>
<keyword evidence="3" id="KW-0804">Transcription</keyword>
<dbReference type="SMART" id="SM00345">
    <property type="entry name" value="HTH_GNTR"/>
    <property type="match status" value="1"/>
</dbReference>
<dbReference type="AlphaFoldDB" id="A0A174KE20"/>
<dbReference type="SMART" id="SM00895">
    <property type="entry name" value="FCD"/>
    <property type="match status" value="1"/>
</dbReference>
<dbReference type="PANTHER" id="PTHR43537">
    <property type="entry name" value="TRANSCRIPTIONAL REGULATOR, GNTR FAMILY"/>
    <property type="match status" value="1"/>
</dbReference>
<proteinExistence type="predicted"/>
<dbReference type="Proteomes" id="UP000095512">
    <property type="component" value="Unassembled WGS sequence"/>
</dbReference>
<dbReference type="EMBL" id="CZAB01000021">
    <property type="protein sequence ID" value="CUP07540.1"/>
    <property type="molecule type" value="Genomic_DNA"/>
</dbReference>
<evidence type="ECO:0000259" key="4">
    <source>
        <dbReference type="PROSITE" id="PS50949"/>
    </source>
</evidence>
<dbReference type="Pfam" id="PF07729">
    <property type="entry name" value="FCD"/>
    <property type="match status" value="1"/>
</dbReference>
<evidence type="ECO:0000256" key="3">
    <source>
        <dbReference type="ARBA" id="ARBA00023163"/>
    </source>
</evidence>
<organism evidence="5 6">
    <name type="scientific">Enterocloster clostridioformis</name>
    <dbReference type="NCBI Taxonomy" id="1531"/>
    <lineage>
        <taxon>Bacteria</taxon>
        <taxon>Bacillati</taxon>
        <taxon>Bacillota</taxon>
        <taxon>Clostridia</taxon>
        <taxon>Lachnospirales</taxon>
        <taxon>Lachnospiraceae</taxon>
        <taxon>Enterocloster</taxon>
    </lineage>
</organism>
<dbReference type="RefSeq" id="WP_057571956.1">
    <property type="nucleotide sequence ID" value="NZ_CATYWZ010000040.1"/>
</dbReference>
<dbReference type="InterPro" id="IPR036388">
    <property type="entry name" value="WH-like_DNA-bd_sf"/>
</dbReference>
<evidence type="ECO:0000256" key="1">
    <source>
        <dbReference type="ARBA" id="ARBA00023015"/>
    </source>
</evidence>
<feature type="domain" description="HTH gntR-type" evidence="4">
    <location>
        <begin position="5"/>
        <end position="73"/>
    </location>
</feature>
<dbReference type="Gene3D" id="1.10.10.10">
    <property type="entry name" value="Winged helix-like DNA-binding domain superfamily/Winged helix DNA-binding domain"/>
    <property type="match status" value="1"/>
</dbReference>
<dbReference type="SUPFAM" id="SSF48008">
    <property type="entry name" value="GntR ligand-binding domain-like"/>
    <property type="match status" value="1"/>
</dbReference>
<protein>
    <submittedName>
        <fullName evidence="5">Transcriptional regulator</fullName>
    </submittedName>
</protein>
<sequence>MSYNHNASQKVSDFITQNILSGEWKSGDKIWSENEFCSYLGVSRIAVRDAIANLTAISVLRKVRGSGTYVEILDNASLEGTKYFALNIEDVLELMEFRIIIEPYCTELFTERATPEEIQALEDSYYNMLKYHDDEKKDYYSNQFHHLIALGSKNKFIIKIMNYLNENMLDHQKLLSKGSRRQNYQNGVTYHYKILQAIKSNDKEMAGIYCRYHIRLGMELYRDALERKKDENMKGESQSADS</sequence>
<dbReference type="InterPro" id="IPR000524">
    <property type="entry name" value="Tscrpt_reg_HTH_GntR"/>
</dbReference>
<reference evidence="5 6" key="1">
    <citation type="submission" date="2015-09" db="EMBL/GenBank/DDBJ databases">
        <authorList>
            <consortium name="Pathogen Informatics"/>
        </authorList>
    </citation>
    <scope>NUCLEOTIDE SEQUENCE [LARGE SCALE GENOMIC DNA]</scope>
    <source>
        <strain evidence="5 6">2789STDY5834865</strain>
    </source>
</reference>
<accession>A0A174KE20</accession>
<evidence type="ECO:0000313" key="6">
    <source>
        <dbReference type="Proteomes" id="UP000095512"/>
    </source>
</evidence>
<dbReference type="CDD" id="cd07377">
    <property type="entry name" value="WHTH_GntR"/>
    <property type="match status" value="1"/>
</dbReference>
<gene>
    <name evidence="5" type="primary">lutR_3</name>
    <name evidence="5" type="ORF">ERS852480_02570</name>
</gene>
<dbReference type="InterPro" id="IPR008920">
    <property type="entry name" value="TF_FadR/GntR_C"/>
</dbReference>
<dbReference type="InterPro" id="IPR011711">
    <property type="entry name" value="GntR_C"/>
</dbReference>
<keyword evidence="1" id="KW-0805">Transcription regulation</keyword>
<name>A0A174KE20_9FIRM</name>
<dbReference type="Gene3D" id="1.20.120.530">
    <property type="entry name" value="GntR ligand-binding domain-like"/>
    <property type="match status" value="1"/>
</dbReference>
<dbReference type="SUPFAM" id="SSF46785">
    <property type="entry name" value="Winged helix' DNA-binding domain"/>
    <property type="match status" value="1"/>
</dbReference>
<dbReference type="InterPro" id="IPR036390">
    <property type="entry name" value="WH_DNA-bd_sf"/>
</dbReference>
<dbReference type="PANTHER" id="PTHR43537:SF5">
    <property type="entry name" value="UXU OPERON TRANSCRIPTIONAL REGULATOR"/>
    <property type="match status" value="1"/>
</dbReference>
<evidence type="ECO:0000313" key="5">
    <source>
        <dbReference type="EMBL" id="CUP07540.1"/>
    </source>
</evidence>